<organism evidence="1 2">
    <name type="scientific">Nepenthes gracilis</name>
    <name type="common">Slender pitcher plant</name>
    <dbReference type="NCBI Taxonomy" id="150966"/>
    <lineage>
        <taxon>Eukaryota</taxon>
        <taxon>Viridiplantae</taxon>
        <taxon>Streptophyta</taxon>
        <taxon>Embryophyta</taxon>
        <taxon>Tracheophyta</taxon>
        <taxon>Spermatophyta</taxon>
        <taxon>Magnoliopsida</taxon>
        <taxon>eudicotyledons</taxon>
        <taxon>Gunneridae</taxon>
        <taxon>Pentapetalae</taxon>
        <taxon>Caryophyllales</taxon>
        <taxon>Nepenthaceae</taxon>
        <taxon>Nepenthes</taxon>
    </lineage>
</organism>
<reference evidence="1" key="1">
    <citation type="submission" date="2023-05" db="EMBL/GenBank/DDBJ databases">
        <title>Nepenthes gracilis genome sequencing.</title>
        <authorList>
            <person name="Fukushima K."/>
        </authorList>
    </citation>
    <scope>NUCLEOTIDE SEQUENCE</scope>
    <source>
        <strain evidence="1">SING2019-196</strain>
    </source>
</reference>
<name>A0AAD3RWR5_NEPGR</name>
<accession>A0AAD3RWR5</accession>
<keyword evidence="2" id="KW-1185">Reference proteome</keyword>
<dbReference type="AlphaFoldDB" id="A0AAD3RWR5"/>
<dbReference type="EMBL" id="BSYO01000001">
    <property type="protein sequence ID" value="GMG98502.1"/>
    <property type="molecule type" value="Genomic_DNA"/>
</dbReference>
<proteinExistence type="predicted"/>
<dbReference type="Proteomes" id="UP001279734">
    <property type="component" value="Unassembled WGS sequence"/>
</dbReference>
<protein>
    <submittedName>
        <fullName evidence="1">Uncharacterized protein</fullName>
    </submittedName>
</protein>
<sequence>MAIDLGKAPGIRLGFIALMRYARKVRKNWRVTEKEGARGLYRSIADDRIAVSSEKTGVVFNVRSVKFLGFRFSIS</sequence>
<gene>
    <name evidence="1" type="ORF">Nepgr_000342</name>
</gene>
<evidence type="ECO:0000313" key="1">
    <source>
        <dbReference type="EMBL" id="GMG98502.1"/>
    </source>
</evidence>
<evidence type="ECO:0000313" key="2">
    <source>
        <dbReference type="Proteomes" id="UP001279734"/>
    </source>
</evidence>
<comment type="caution">
    <text evidence="1">The sequence shown here is derived from an EMBL/GenBank/DDBJ whole genome shotgun (WGS) entry which is preliminary data.</text>
</comment>